<feature type="domain" description="PAC" evidence="22">
    <location>
        <begin position="505"/>
        <end position="555"/>
    </location>
</feature>
<dbReference type="InterPro" id="IPR001610">
    <property type="entry name" value="PAC"/>
</dbReference>
<evidence type="ECO:0000256" key="8">
    <source>
        <dbReference type="ARBA" id="ARBA00022777"/>
    </source>
</evidence>
<dbReference type="Gene3D" id="3.30.565.10">
    <property type="entry name" value="Histidine kinase-like ATPase, C-terminal domain"/>
    <property type="match status" value="1"/>
</dbReference>
<evidence type="ECO:0000256" key="17">
    <source>
        <dbReference type="PROSITE-ProRule" id="PRU00169"/>
    </source>
</evidence>
<feature type="modified residue" description="4-aspartylphosphate" evidence="17">
    <location>
        <position position="1006"/>
    </location>
</feature>
<keyword evidence="4 17" id="KW-0597">Phosphoprotein</keyword>
<dbReference type="InterPro" id="IPR001789">
    <property type="entry name" value="Sig_transdc_resp-reg_receiver"/>
</dbReference>
<evidence type="ECO:0000256" key="1">
    <source>
        <dbReference type="ARBA" id="ARBA00000085"/>
    </source>
</evidence>
<dbReference type="Gene3D" id="6.10.340.10">
    <property type="match status" value="1"/>
</dbReference>
<evidence type="ECO:0000256" key="15">
    <source>
        <dbReference type="ARBA" id="ARBA00070152"/>
    </source>
</evidence>
<evidence type="ECO:0000256" key="9">
    <source>
        <dbReference type="ARBA" id="ARBA00022840"/>
    </source>
</evidence>
<evidence type="ECO:0000313" key="26">
    <source>
        <dbReference type="Proteomes" id="UP000288587"/>
    </source>
</evidence>
<dbReference type="Gene3D" id="1.10.287.130">
    <property type="match status" value="1"/>
</dbReference>
<feature type="domain" description="Response regulatory" evidence="20">
    <location>
        <begin position="811"/>
        <end position="932"/>
    </location>
</feature>
<dbReference type="InterPro" id="IPR036890">
    <property type="entry name" value="HATPase_C_sf"/>
</dbReference>
<evidence type="ECO:0000259" key="22">
    <source>
        <dbReference type="PROSITE" id="PS50113"/>
    </source>
</evidence>
<dbReference type="CDD" id="cd00082">
    <property type="entry name" value="HisKA"/>
    <property type="match status" value="1"/>
</dbReference>
<evidence type="ECO:0000256" key="4">
    <source>
        <dbReference type="ARBA" id="ARBA00022553"/>
    </source>
</evidence>
<dbReference type="NCBIfam" id="TIGR00229">
    <property type="entry name" value="sensory_box"/>
    <property type="match status" value="2"/>
</dbReference>
<comment type="subunit">
    <text evidence="13">At low DSF concentrations, interacts with RpfF.</text>
</comment>
<dbReference type="InterPro" id="IPR011006">
    <property type="entry name" value="CheY-like_superfamily"/>
</dbReference>
<dbReference type="SMART" id="SM00388">
    <property type="entry name" value="HisKA"/>
    <property type="match status" value="1"/>
</dbReference>
<reference evidence="25 26" key="1">
    <citation type="submission" date="2019-01" db="EMBL/GenBank/DDBJ databases">
        <authorList>
            <person name="Chen W.-M."/>
        </authorList>
    </citation>
    <scope>NUCLEOTIDE SEQUENCE [LARGE SCALE GENOMIC DNA]</scope>
    <source>
        <strain evidence="25 26">CCP-18</strain>
    </source>
</reference>
<dbReference type="PANTHER" id="PTHR45339:SF5">
    <property type="entry name" value="HISTIDINE KINASE"/>
    <property type="match status" value="1"/>
</dbReference>
<keyword evidence="6" id="KW-0732">Signal</keyword>
<evidence type="ECO:0000313" key="25">
    <source>
        <dbReference type="EMBL" id="RVT86016.1"/>
    </source>
</evidence>
<keyword evidence="5" id="KW-0808">Transferase</keyword>
<dbReference type="Pfam" id="PF01627">
    <property type="entry name" value="Hpt"/>
    <property type="match status" value="1"/>
</dbReference>
<proteinExistence type="predicted"/>
<name>A0A3S2XSU9_9BURK</name>
<dbReference type="InterPro" id="IPR008207">
    <property type="entry name" value="Sig_transdc_His_kin_Hpt_dom"/>
</dbReference>
<evidence type="ECO:0000259" key="20">
    <source>
        <dbReference type="PROSITE" id="PS50110"/>
    </source>
</evidence>
<keyword evidence="10" id="KW-0902">Two-component regulatory system</keyword>
<keyword evidence="9" id="KW-0067">ATP-binding</keyword>
<dbReference type="SUPFAM" id="SSF55785">
    <property type="entry name" value="PYP-like sensor domain (PAS domain)"/>
    <property type="match status" value="2"/>
</dbReference>
<evidence type="ECO:0000256" key="3">
    <source>
        <dbReference type="ARBA" id="ARBA00012438"/>
    </source>
</evidence>
<dbReference type="SMART" id="SM00073">
    <property type="entry name" value="HPT"/>
    <property type="match status" value="1"/>
</dbReference>
<feature type="coiled-coil region" evidence="18">
    <location>
        <begin position="546"/>
        <end position="573"/>
    </location>
</feature>
<dbReference type="SUPFAM" id="SSF52172">
    <property type="entry name" value="CheY-like"/>
    <property type="match status" value="2"/>
</dbReference>
<dbReference type="SUPFAM" id="SSF47384">
    <property type="entry name" value="Homodimeric domain of signal transducing histidine kinase"/>
    <property type="match status" value="1"/>
</dbReference>
<comment type="function">
    <text evidence="12">Member of the two-component regulatory system BvgS/BvgA. Phosphorylates BvgA via a four-step phosphorelay in response to environmental signals.</text>
</comment>
<dbReference type="SUPFAM" id="SSF55874">
    <property type="entry name" value="ATPase domain of HSP90 chaperone/DNA topoisomerase II/histidine kinase"/>
    <property type="match status" value="1"/>
</dbReference>
<evidence type="ECO:0000256" key="7">
    <source>
        <dbReference type="ARBA" id="ARBA00022741"/>
    </source>
</evidence>
<comment type="caution">
    <text evidence="25">The sequence shown here is derived from an EMBL/GenBank/DDBJ whole genome shotgun (WGS) entry which is preliminary data.</text>
</comment>
<evidence type="ECO:0000256" key="12">
    <source>
        <dbReference type="ARBA" id="ARBA00058004"/>
    </source>
</evidence>
<dbReference type="Pfam" id="PF00512">
    <property type="entry name" value="HisKA"/>
    <property type="match status" value="1"/>
</dbReference>
<dbReference type="InterPro" id="IPR000700">
    <property type="entry name" value="PAS-assoc_C"/>
</dbReference>
<dbReference type="InterPro" id="IPR004358">
    <property type="entry name" value="Sig_transdc_His_kin-like_C"/>
</dbReference>
<evidence type="ECO:0000256" key="2">
    <source>
        <dbReference type="ARBA" id="ARBA00004370"/>
    </source>
</evidence>
<dbReference type="SMART" id="SM00304">
    <property type="entry name" value="HAMP"/>
    <property type="match status" value="1"/>
</dbReference>
<dbReference type="GO" id="GO:0005524">
    <property type="term" value="F:ATP binding"/>
    <property type="evidence" value="ECO:0007669"/>
    <property type="project" value="UniProtKB-KW"/>
</dbReference>
<dbReference type="FunFam" id="1.10.287.130:FF:000002">
    <property type="entry name" value="Two-component osmosensing histidine kinase"/>
    <property type="match status" value="1"/>
</dbReference>
<feature type="domain" description="HPt" evidence="24">
    <location>
        <begin position="1117"/>
        <end position="1216"/>
    </location>
</feature>
<dbReference type="CDD" id="cd00130">
    <property type="entry name" value="PAS"/>
    <property type="match status" value="2"/>
</dbReference>
<dbReference type="GO" id="GO:0000155">
    <property type="term" value="F:phosphorelay sensor kinase activity"/>
    <property type="evidence" value="ECO:0007669"/>
    <property type="project" value="InterPro"/>
</dbReference>
<dbReference type="PROSITE" id="PS50110">
    <property type="entry name" value="RESPONSE_REGULATORY"/>
    <property type="match status" value="2"/>
</dbReference>
<keyword evidence="7" id="KW-0547">Nucleotide-binding</keyword>
<dbReference type="Gene3D" id="3.30.450.20">
    <property type="entry name" value="PAS domain"/>
    <property type="match status" value="2"/>
</dbReference>
<dbReference type="EC" id="2.7.13.3" evidence="3"/>
<dbReference type="Pfam" id="PF00672">
    <property type="entry name" value="HAMP"/>
    <property type="match status" value="1"/>
</dbReference>
<dbReference type="SUPFAM" id="SSF158472">
    <property type="entry name" value="HAMP domain-like"/>
    <property type="match status" value="1"/>
</dbReference>
<comment type="catalytic activity">
    <reaction evidence="1">
        <text>ATP + protein L-histidine = ADP + protein N-phospho-L-histidine.</text>
        <dbReference type="EC" id="2.7.13.3"/>
    </reaction>
</comment>
<dbReference type="InterPro" id="IPR036097">
    <property type="entry name" value="HisK_dim/P_sf"/>
</dbReference>
<dbReference type="InterPro" id="IPR005467">
    <property type="entry name" value="His_kinase_dom"/>
</dbReference>
<evidence type="ECO:0000256" key="14">
    <source>
        <dbReference type="ARBA" id="ARBA00068150"/>
    </source>
</evidence>
<gene>
    <name evidence="25" type="ORF">EOD73_08190</name>
</gene>
<dbReference type="CDD" id="cd00088">
    <property type="entry name" value="HPT"/>
    <property type="match status" value="1"/>
</dbReference>
<feature type="domain" description="Histidine kinase" evidence="19">
    <location>
        <begin position="573"/>
        <end position="794"/>
    </location>
</feature>
<dbReference type="SMART" id="SM00387">
    <property type="entry name" value="HATPase_c"/>
    <property type="match status" value="1"/>
</dbReference>
<dbReference type="GO" id="GO:0005886">
    <property type="term" value="C:plasma membrane"/>
    <property type="evidence" value="ECO:0007669"/>
    <property type="project" value="UniProtKB-SubCell"/>
</dbReference>
<keyword evidence="8" id="KW-0418">Kinase</keyword>
<feature type="domain" description="Response regulatory" evidence="20">
    <location>
        <begin position="957"/>
        <end position="1073"/>
    </location>
</feature>
<comment type="subcellular location">
    <subcellularLocation>
        <location evidence="2">Membrane</location>
    </subcellularLocation>
</comment>
<dbReference type="FunFam" id="3.30.565.10:FF:000010">
    <property type="entry name" value="Sensor histidine kinase RcsC"/>
    <property type="match status" value="1"/>
</dbReference>
<evidence type="ECO:0000259" key="23">
    <source>
        <dbReference type="PROSITE" id="PS50885"/>
    </source>
</evidence>
<dbReference type="Proteomes" id="UP000288587">
    <property type="component" value="Unassembled WGS sequence"/>
</dbReference>
<dbReference type="PROSITE" id="PS50112">
    <property type="entry name" value="PAS"/>
    <property type="match status" value="2"/>
</dbReference>
<dbReference type="Gene3D" id="3.40.50.2300">
    <property type="match status" value="2"/>
</dbReference>
<evidence type="ECO:0000259" key="24">
    <source>
        <dbReference type="PROSITE" id="PS50894"/>
    </source>
</evidence>
<dbReference type="CDD" id="cd16922">
    <property type="entry name" value="HATPase_EvgS-ArcB-TorS-like"/>
    <property type="match status" value="1"/>
</dbReference>
<dbReference type="Pfam" id="PF13426">
    <property type="entry name" value="PAS_9"/>
    <property type="match status" value="2"/>
</dbReference>
<dbReference type="InterPro" id="IPR003594">
    <property type="entry name" value="HATPase_dom"/>
</dbReference>
<dbReference type="InterPro" id="IPR003661">
    <property type="entry name" value="HisK_dim/P_dom"/>
</dbReference>
<feature type="domain" description="PAS" evidence="21">
    <location>
        <begin position="452"/>
        <end position="502"/>
    </location>
</feature>
<dbReference type="SMART" id="SM00091">
    <property type="entry name" value="PAS"/>
    <property type="match status" value="2"/>
</dbReference>
<dbReference type="InterPro" id="IPR035965">
    <property type="entry name" value="PAS-like_dom_sf"/>
</dbReference>
<dbReference type="RefSeq" id="WP_127682514.1">
    <property type="nucleotide sequence ID" value="NZ_SACM01000002.1"/>
</dbReference>
<evidence type="ECO:0000256" key="18">
    <source>
        <dbReference type="SAM" id="Coils"/>
    </source>
</evidence>
<feature type="coiled-coil region" evidence="18">
    <location>
        <begin position="390"/>
        <end position="435"/>
    </location>
</feature>
<keyword evidence="18" id="KW-0175">Coiled coil</keyword>
<dbReference type="Pfam" id="PF02518">
    <property type="entry name" value="HATPase_c"/>
    <property type="match status" value="1"/>
</dbReference>
<dbReference type="EMBL" id="SACM01000002">
    <property type="protein sequence ID" value="RVT86016.1"/>
    <property type="molecule type" value="Genomic_DNA"/>
</dbReference>
<accession>A0A3S2XSU9</accession>
<sequence length="1294" mass="141156">MSRLHASMRTTLPLALLAAMLVAVLLAFLQQRGTDRQAVQLRAERNALAEAAHLARSVEQHVLDNRGVLAADLAMAATDPRVERVAVLNAQGRILFADRRVLVGRAATEAPAVAQSWNPTAPRLDAERWRQVQQGSVPVLWTDTGTQHVNVLVPVSVGTDEARVRSQQFYAVWMVYDLGHELAVADHQALVNTWPALAVATLTLLWLSLVLRFQVTQPLDQLEAATRALAEADRPVRPVPESGPFEVRRLARSFNQMVQRTRTAQAESEASHQRLASLVSSAMDAIVTVDAERRIVMANRSATEMFRVSEAALLGQPLECLLPERYRAHHPDLVRRFADSGVTNRQMSAQSVVHGRRWDGEEFPAEASISHARIDDQDYFTVILRDVTQRQRAEDEVRALNARLESTVQERTAKLQATADELARERDRLQQLTAEVSLIIDSATVGILLLKDRRVLRCNTKAEELFGYEPGEAIGRPTRQWYQHQEDYDEVGRALYADLSAGRTHLREQQLCRRDGRPFWARISARRLDQGDQMLTLVVMEDMTPEHEAADALAEAKRAAESANEAKSRFLANMSHEIRTPMNAIIGMTHLLLRTRLDEQQRDYLHKVQLSSKHLLGVINDILDFSKIEADKLVLEAIDFQLLTVLDNVFTLIGDRASEKGLELVLDVAPGVPNVLVGDPLRLGQVLINLGSNAVKFTAHGEVVLRVQVAADEGEQVLLRFAVQDTGVGLSPEQVGKLFQSFHQADSSTSRQYGGTGLGLAITQKLVHLMGGEVGVHSEPGHGSTFWFTARFPRGQAPAAPPNRTALSGLRVLAVDDNETALGVLCTLLRSLGLAAECAGQGAEAVEQVARAAAAGRPYDFVLLDWQMPGMDGLEAGRRIRGLGLERPPRLMLVTGHGRETVMRDALQEGFMAVMVKPLNASVLLDNLLLGLNPGAVLAPMAPQADAGPLAGAQGQRVLVAEDNAINQQIAREMLQDLGLAVDIAANGQEALAALDAQDYALVFMDMHMPVMDGLGATQAIRAHARWASLPVIAMTANVLPEDRARCVAAGMNDFVAKPVEAEALRAAVQRWLPSELPPPPTARPAPAPVASDPRLAPLQRIGGLDPRTGLRRCGHKAELYLDLLQRFVQSEATTADALLQAAQGTPDLDAEALRLHVHSLKGVAGNLGANWLQQQCEALERRLASDPRAAAREVPALVQALHGLVEALREALGGDETEAPPEAVTPAQVEGLMAELAALLRDGDPEALAWTERHHGFLQHHLGPAAAPLLAKVRQFEFPEALALLNATRPEPS</sequence>
<dbReference type="PRINTS" id="PR00344">
    <property type="entry name" value="BCTRLSENSOR"/>
</dbReference>
<feature type="modified residue" description="4-aspartylphosphate" evidence="17">
    <location>
        <position position="865"/>
    </location>
</feature>
<feature type="domain" description="PAS" evidence="21">
    <location>
        <begin position="271"/>
        <end position="324"/>
    </location>
</feature>
<dbReference type="OrthoDB" id="5290456at2"/>
<feature type="modified residue" description="Phosphohistidine" evidence="16">
    <location>
        <position position="1159"/>
    </location>
</feature>
<dbReference type="PROSITE" id="PS50109">
    <property type="entry name" value="HIS_KIN"/>
    <property type="match status" value="1"/>
</dbReference>
<dbReference type="PANTHER" id="PTHR45339">
    <property type="entry name" value="HYBRID SIGNAL TRANSDUCTION HISTIDINE KINASE J"/>
    <property type="match status" value="1"/>
</dbReference>
<dbReference type="CDD" id="cd17546">
    <property type="entry name" value="REC_hyHK_CKI1_RcsC-like"/>
    <property type="match status" value="2"/>
</dbReference>
<evidence type="ECO:0000256" key="10">
    <source>
        <dbReference type="ARBA" id="ARBA00023012"/>
    </source>
</evidence>
<evidence type="ECO:0000259" key="21">
    <source>
        <dbReference type="PROSITE" id="PS50112"/>
    </source>
</evidence>
<keyword evidence="11" id="KW-0843">Virulence</keyword>
<dbReference type="InterPro" id="IPR000014">
    <property type="entry name" value="PAS"/>
</dbReference>
<dbReference type="CDD" id="cd06225">
    <property type="entry name" value="HAMP"/>
    <property type="match status" value="1"/>
</dbReference>
<organism evidence="25 26">
    <name type="scientific">Inhella crocodyli</name>
    <dbReference type="NCBI Taxonomy" id="2499851"/>
    <lineage>
        <taxon>Bacteria</taxon>
        <taxon>Pseudomonadati</taxon>
        <taxon>Pseudomonadota</taxon>
        <taxon>Betaproteobacteria</taxon>
        <taxon>Burkholderiales</taxon>
        <taxon>Sphaerotilaceae</taxon>
        <taxon>Inhella</taxon>
    </lineage>
</organism>
<dbReference type="Pfam" id="PF00072">
    <property type="entry name" value="Response_reg"/>
    <property type="match status" value="2"/>
</dbReference>
<dbReference type="SMART" id="SM00086">
    <property type="entry name" value="PAC"/>
    <property type="match status" value="2"/>
</dbReference>
<evidence type="ECO:0000256" key="11">
    <source>
        <dbReference type="ARBA" id="ARBA00023026"/>
    </source>
</evidence>
<evidence type="ECO:0000256" key="13">
    <source>
        <dbReference type="ARBA" id="ARBA00064003"/>
    </source>
</evidence>
<evidence type="ECO:0000256" key="6">
    <source>
        <dbReference type="ARBA" id="ARBA00022729"/>
    </source>
</evidence>
<evidence type="ECO:0000256" key="5">
    <source>
        <dbReference type="ARBA" id="ARBA00022679"/>
    </source>
</evidence>
<dbReference type="PROSITE" id="PS50894">
    <property type="entry name" value="HPT"/>
    <property type="match status" value="1"/>
</dbReference>
<evidence type="ECO:0000259" key="19">
    <source>
        <dbReference type="PROSITE" id="PS50109"/>
    </source>
</evidence>
<dbReference type="Gene3D" id="1.20.120.160">
    <property type="entry name" value="HPT domain"/>
    <property type="match status" value="1"/>
</dbReference>
<dbReference type="InterPro" id="IPR036641">
    <property type="entry name" value="HPT_dom_sf"/>
</dbReference>
<evidence type="ECO:0000256" key="16">
    <source>
        <dbReference type="PROSITE-ProRule" id="PRU00110"/>
    </source>
</evidence>
<dbReference type="SUPFAM" id="SSF47226">
    <property type="entry name" value="Histidine-containing phosphotransfer domain, HPT domain"/>
    <property type="match status" value="1"/>
</dbReference>
<protein>
    <recommendedName>
        <fullName evidence="14">Sensory/regulatory protein RpfC</fullName>
        <ecNumber evidence="3">2.7.13.3</ecNumber>
    </recommendedName>
    <alternativeName>
        <fullName evidence="15">Virulence sensor protein BvgS</fullName>
    </alternativeName>
</protein>
<dbReference type="InterPro" id="IPR003660">
    <property type="entry name" value="HAMP_dom"/>
</dbReference>
<dbReference type="SMART" id="SM00448">
    <property type="entry name" value="REC"/>
    <property type="match status" value="2"/>
</dbReference>
<dbReference type="PROSITE" id="PS50885">
    <property type="entry name" value="HAMP"/>
    <property type="match status" value="1"/>
</dbReference>
<keyword evidence="26" id="KW-1185">Reference proteome</keyword>
<feature type="domain" description="HAMP" evidence="23">
    <location>
        <begin position="213"/>
        <end position="266"/>
    </location>
</feature>
<dbReference type="PROSITE" id="PS50113">
    <property type="entry name" value="PAC"/>
    <property type="match status" value="1"/>
</dbReference>